<dbReference type="InterPro" id="IPR001461">
    <property type="entry name" value="Aspartic_peptidase_A1"/>
</dbReference>
<keyword evidence="2" id="KW-1015">Disulfide bond</keyword>
<dbReference type="Pfam" id="PF00026">
    <property type="entry name" value="Asp"/>
    <property type="match status" value="1"/>
</dbReference>
<gene>
    <name evidence="5" type="ORF">CGLO1086_LOCUS567</name>
</gene>
<evidence type="ECO:0000256" key="3">
    <source>
        <dbReference type="RuleBase" id="RU000454"/>
    </source>
</evidence>
<dbReference type="PRINTS" id="PR00792">
    <property type="entry name" value="PEPSIN"/>
</dbReference>
<dbReference type="EMBL" id="HBGX01001227">
    <property type="protein sequence ID" value="CAD9551478.1"/>
    <property type="molecule type" value="Transcribed_RNA"/>
</dbReference>
<comment type="similarity">
    <text evidence="1 3">Belongs to the peptidase A1 family.</text>
</comment>
<dbReference type="AlphaFoldDB" id="A0A7S2JLJ7"/>
<dbReference type="GO" id="GO:0006508">
    <property type="term" value="P:proteolysis"/>
    <property type="evidence" value="ECO:0007669"/>
    <property type="project" value="UniProtKB-KW"/>
</dbReference>
<keyword evidence="3" id="KW-0645">Protease</keyword>
<evidence type="ECO:0000259" key="4">
    <source>
        <dbReference type="PROSITE" id="PS51767"/>
    </source>
</evidence>
<evidence type="ECO:0000256" key="1">
    <source>
        <dbReference type="ARBA" id="ARBA00007447"/>
    </source>
</evidence>
<dbReference type="InterPro" id="IPR033121">
    <property type="entry name" value="PEPTIDASE_A1"/>
</dbReference>
<reference evidence="5" key="1">
    <citation type="submission" date="2021-01" db="EMBL/GenBank/DDBJ databases">
        <authorList>
            <person name="Corre E."/>
            <person name="Pelletier E."/>
            <person name="Niang G."/>
            <person name="Scheremetjew M."/>
            <person name="Finn R."/>
            <person name="Kale V."/>
            <person name="Holt S."/>
            <person name="Cochrane G."/>
            <person name="Meng A."/>
            <person name="Brown T."/>
            <person name="Cohen L."/>
        </authorList>
    </citation>
    <scope>NUCLEOTIDE SEQUENCE</scope>
    <source>
        <strain evidence="5">SAG4.97</strain>
    </source>
</reference>
<evidence type="ECO:0000313" key="5">
    <source>
        <dbReference type="EMBL" id="CAD9551478.1"/>
    </source>
</evidence>
<dbReference type="InterPro" id="IPR001969">
    <property type="entry name" value="Aspartic_peptidase_AS"/>
</dbReference>
<proteinExistence type="inferred from homology"/>
<protein>
    <recommendedName>
        <fullName evidence="4">Peptidase A1 domain-containing protein</fullName>
    </recommendedName>
</protein>
<evidence type="ECO:0000256" key="2">
    <source>
        <dbReference type="PIRSR" id="PIRSR601461-2"/>
    </source>
</evidence>
<dbReference type="GO" id="GO:0004190">
    <property type="term" value="F:aspartic-type endopeptidase activity"/>
    <property type="evidence" value="ECO:0007669"/>
    <property type="project" value="UniProtKB-KW"/>
</dbReference>
<dbReference type="PROSITE" id="PS51767">
    <property type="entry name" value="PEPTIDASE_A1"/>
    <property type="match status" value="1"/>
</dbReference>
<feature type="domain" description="Peptidase A1" evidence="4">
    <location>
        <begin position="1"/>
        <end position="129"/>
    </location>
</feature>
<accession>A0A7S2JLJ7</accession>
<dbReference type="Gene3D" id="2.40.70.10">
    <property type="entry name" value="Acid Proteases"/>
    <property type="match status" value="1"/>
</dbReference>
<dbReference type="PANTHER" id="PTHR47966">
    <property type="entry name" value="BETA-SITE APP-CLEAVING ENZYME, ISOFORM A-RELATED"/>
    <property type="match status" value="1"/>
</dbReference>
<name>A0A7S2JLJ7_9EUKA</name>
<feature type="disulfide bond" evidence="2">
    <location>
        <begin position="47"/>
        <end position="85"/>
    </location>
</feature>
<sequence>MDKVFVDGAPIVEDTATAIVDTGTTLIYGPSDVVQKILEKAAASDDCSNFKTLPIIELQLGNRKYALAPEEYVFRMRVRSGRVVCLTGIFGTNSNGKARNDRVDWILGSVFIRAYYTVFDRANDQVGFAKAV</sequence>
<dbReference type="SUPFAM" id="SSF50630">
    <property type="entry name" value="Acid proteases"/>
    <property type="match status" value="1"/>
</dbReference>
<organism evidence="5">
    <name type="scientific">Cyanoptyche gloeocystis</name>
    <dbReference type="NCBI Taxonomy" id="77922"/>
    <lineage>
        <taxon>Eukaryota</taxon>
        <taxon>Glaucocystophyceae</taxon>
        <taxon>Glaucocystophyceae incertae sedis</taxon>
        <taxon>Cyanoptyche</taxon>
    </lineage>
</organism>
<keyword evidence="3" id="KW-0064">Aspartyl protease</keyword>
<dbReference type="PANTHER" id="PTHR47966:SF51">
    <property type="entry name" value="BETA-SITE APP-CLEAVING ENZYME, ISOFORM A-RELATED"/>
    <property type="match status" value="1"/>
</dbReference>
<keyword evidence="3" id="KW-0378">Hydrolase</keyword>
<dbReference type="InterPro" id="IPR021109">
    <property type="entry name" value="Peptidase_aspartic_dom_sf"/>
</dbReference>
<dbReference type="PROSITE" id="PS00141">
    <property type="entry name" value="ASP_PROTEASE"/>
    <property type="match status" value="1"/>
</dbReference>